<keyword evidence="7" id="KW-1185">Reference proteome</keyword>
<evidence type="ECO:0000256" key="4">
    <source>
        <dbReference type="SAM" id="MobiDB-lite"/>
    </source>
</evidence>
<sequence length="382" mass="41224">MEGEPGKLFVGGIAQETTEETLKNYFGRYGGVKESKIIRDRNTGNGRGFGFVTFEDPSVVNNVLRDKHIILRRTVDVKEATPKAEENGNQHCQGCLCYQQKSSSSPLSNKKIFVGGLPPTLTAEALKQYFERFGAITDVVIIHDMENNRSRGFGFITFDSEEAALSVLQSRYYELNKKSVEVKWAEPKDGNKRHLSTYDCNNLTSGFERFGLHPSYVPYCYNCGAQFLIGSYNGAVYYPQLCSLCSANYSSYSTDVNGVGNTNGWASGLANGAGGDVSSQISTTSSNLTENNNGRDAAQVPAPIPPPLDGSDYEERGKGRGDGEAAARDDALCSETIDVEHIKGSGDAGSPAPRTDGASCSESNDKEHGNGVDCQSTPCQSS</sequence>
<dbReference type="InterPro" id="IPR035979">
    <property type="entry name" value="RBD_domain_sf"/>
</dbReference>
<reference evidence="7" key="2">
    <citation type="journal article" date="2018" name="BMC Genomics">
        <title>A manually annotated Actinidia chinensis var. chinensis (kiwifruit) genome highlights the challenges associated with draft genomes and gene prediction in plants.</title>
        <authorList>
            <person name="Pilkington S.M."/>
            <person name="Crowhurst R."/>
            <person name="Hilario E."/>
            <person name="Nardozza S."/>
            <person name="Fraser L."/>
            <person name="Peng Y."/>
            <person name="Gunaseelan K."/>
            <person name="Simpson R."/>
            <person name="Tahir J."/>
            <person name="Deroles S.C."/>
            <person name="Templeton K."/>
            <person name="Luo Z."/>
            <person name="Davy M."/>
            <person name="Cheng C."/>
            <person name="McNeilage M."/>
            <person name="Scaglione D."/>
            <person name="Liu Y."/>
            <person name="Zhang Q."/>
            <person name="Datson P."/>
            <person name="De Silva N."/>
            <person name="Gardiner S.E."/>
            <person name="Bassett H."/>
            <person name="Chagne D."/>
            <person name="McCallum J."/>
            <person name="Dzierzon H."/>
            <person name="Deng C."/>
            <person name="Wang Y.Y."/>
            <person name="Barron L."/>
            <person name="Manako K."/>
            <person name="Bowen J."/>
            <person name="Foster T.M."/>
            <person name="Erridge Z.A."/>
            <person name="Tiffin H."/>
            <person name="Waite C.N."/>
            <person name="Davies K.M."/>
            <person name="Grierson E.P."/>
            <person name="Laing W.A."/>
            <person name="Kirk R."/>
            <person name="Chen X."/>
            <person name="Wood M."/>
            <person name="Montefiori M."/>
            <person name="Brummell D.A."/>
            <person name="Schwinn K.E."/>
            <person name="Catanach A."/>
            <person name="Fullerton C."/>
            <person name="Li D."/>
            <person name="Meiyalaghan S."/>
            <person name="Nieuwenhuizen N."/>
            <person name="Read N."/>
            <person name="Prakash R."/>
            <person name="Hunter D."/>
            <person name="Zhang H."/>
            <person name="McKenzie M."/>
            <person name="Knabel M."/>
            <person name="Harris A."/>
            <person name="Allan A.C."/>
            <person name="Gleave A."/>
            <person name="Chen A."/>
            <person name="Janssen B.J."/>
            <person name="Plunkett B."/>
            <person name="Ampomah-Dwamena C."/>
            <person name="Voogd C."/>
            <person name="Leif D."/>
            <person name="Lafferty D."/>
            <person name="Souleyre E.J.F."/>
            <person name="Varkonyi-Gasic E."/>
            <person name="Gambi F."/>
            <person name="Hanley J."/>
            <person name="Yao J.L."/>
            <person name="Cheung J."/>
            <person name="David K.M."/>
            <person name="Warren B."/>
            <person name="Marsh K."/>
            <person name="Snowden K.C."/>
            <person name="Lin-Wang K."/>
            <person name="Brian L."/>
            <person name="Martinez-Sanchez M."/>
            <person name="Wang M."/>
            <person name="Ileperuma N."/>
            <person name="Macnee N."/>
            <person name="Campin R."/>
            <person name="McAtee P."/>
            <person name="Drummond R.S.M."/>
            <person name="Espley R.V."/>
            <person name="Ireland H.S."/>
            <person name="Wu R."/>
            <person name="Atkinson R.G."/>
            <person name="Karunairetnam S."/>
            <person name="Bulley S."/>
            <person name="Chunkath S."/>
            <person name="Hanley Z."/>
            <person name="Storey R."/>
            <person name="Thrimawithana A.H."/>
            <person name="Thomson S."/>
            <person name="David C."/>
            <person name="Testolin R."/>
            <person name="Huang H."/>
            <person name="Hellens R.P."/>
            <person name="Schaffer R.J."/>
        </authorList>
    </citation>
    <scope>NUCLEOTIDE SEQUENCE [LARGE SCALE GENOMIC DNA]</scope>
    <source>
        <strain evidence="7">cv. Red5</strain>
    </source>
</reference>
<dbReference type="STRING" id="1590841.A0A2R6PA78"/>
<dbReference type="InterPro" id="IPR000504">
    <property type="entry name" value="RRM_dom"/>
</dbReference>
<dbReference type="InterPro" id="IPR012677">
    <property type="entry name" value="Nucleotide-bd_a/b_plait_sf"/>
</dbReference>
<feature type="domain" description="RRM" evidence="5">
    <location>
        <begin position="110"/>
        <end position="187"/>
    </location>
</feature>
<feature type="compositionally biased region" description="Polar residues" evidence="4">
    <location>
        <begin position="373"/>
        <end position="382"/>
    </location>
</feature>
<dbReference type="SMART" id="SM00360">
    <property type="entry name" value="RRM"/>
    <property type="match status" value="2"/>
</dbReference>
<evidence type="ECO:0000256" key="3">
    <source>
        <dbReference type="PROSITE-ProRule" id="PRU00176"/>
    </source>
</evidence>
<keyword evidence="6" id="KW-0687">Ribonucleoprotein</keyword>
<protein>
    <submittedName>
        <fullName evidence="6">Heterogeneous nuclear ribonucleoprotein like</fullName>
    </submittedName>
</protein>
<dbReference type="Proteomes" id="UP000241394">
    <property type="component" value="Chromosome LG27"/>
</dbReference>
<dbReference type="Gramene" id="PSR87909">
    <property type="protein sequence ID" value="PSR87909"/>
    <property type="gene ID" value="CEY00_Acc30939"/>
</dbReference>
<evidence type="ECO:0000259" key="5">
    <source>
        <dbReference type="PROSITE" id="PS50102"/>
    </source>
</evidence>
<organism evidence="6 7">
    <name type="scientific">Actinidia chinensis var. chinensis</name>
    <name type="common">Chinese soft-hair kiwi</name>
    <dbReference type="NCBI Taxonomy" id="1590841"/>
    <lineage>
        <taxon>Eukaryota</taxon>
        <taxon>Viridiplantae</taxon>
        <taxon>Streptophyta</taxon>
        <taxon>Embryophyta</taxon>
        <taxon>Tracheophyta</taxon>
        <taxon>Spermatophyta</taxon>
        <taxon>Magnoliopsida</taxon>
        <taxon>eudicotyledons</taxon>
        <taxon>Gunneridae</taxon>
        <taxon>Pentapetalae</taxon>
        <taxon>asterids</taxon>
        <taxon>Ericales</taxon>
        <taxon>Actinidiaceae</taxon>
        <taxon>Actinidia</taxon>
    </lineage>
</organism>
<dbReference type="Pfam" id="PF00076">
    <property type="entry name" value="RRM_1"/>
    <property type="match status" value="2"/>
</dbReference>
<evidence type="ECO:0000313" key="6">
    <source>
        <dbReference type="EMBL" id="PSR87909.1"/>
    </source>
</evidence>
<evidence type="ECO:0000313" key="7">
    <source>
        <dbReference type="Proteomes" id="UP000241394"/>
    </source>
</evidence>
<gene>
    <name evidence="6" type="ORF">CEY00_Acc30939</name>
</gene>
<feature type="compositionally biased region" description="Low complexity" evidence="4">
    <location>
        <begin position="282"/>
        <end position="292"/>
    </location>
</feature>
<dbReference type="PANTHER" id="PTHR48032">
    <property type="entry name" value="RNA-BINDING PROTEIN MUSASHI HOMOLOG RBP6"/>
    <property type="match status" value="1"/>
</dbReference>
<keyword evidence="2 3" id="KW-0694">RNA-binding</keyword>
<feature type="region of interest" description="Disordered" evidence="4">
    <location>
        <begin position="276"/>
        <end position="382"/>
    </location>
</feature>
<feature type="domain" description="RRM" evidence="5">
    <location>
        <begin position="6"/>
        <end position="82"/>
    </location>
</feature>
<dbReference type="PROSITE" id="PS50102">
    <property type="entry name" value="RRM"/>
    <property type="match status" value="2"/>
</dbReference>
<dbReference type="InParanoid" id="A0A2R6PA78"/>
<evidence type="ECO:0000256" key="1">
    <source>
        <dbReference type="ARBA" id="ARBA00022737"/>
    </source>
</evidence>
<feature type="compositionally biased region" description="Basic and acidic residues" evidence="4">
    <location>
        <begin position="313"/>
        <end position="331"/>
    </location>
</feature>
<evidence type="ECO:0000256" key="2">
    <source>
        <dbReference type="ARBA" id="ARBA00022884"/>
    </source>
</evidence>
<comment type="caution">
    <text evidence="6">The sequence shown here is derived from an EMBL/GenBank/DDBJ whole genome shotgun (WGS) entry which is preliminary data.</text>
</comment>
<dbReference type="GO" id="GO:0006417">
    <property type="term" value="P:regulation of translation"/>
    <property type="evidence" value="ECO:0007669"/>
    <property type="project" value="TreeGrafter"/>
</dbReference>
<dbReference type="Gene3D" id="3.30.70.330">
    <property type="match status" value="2"/>
</dbReference>
<dbReference type="SUPFAM" id="SSF54928">
    <property type="entry name" value="RNA-binding domain, RBD"/>
    <property type="match status" value="2"/>
</dbReference>
<accession>A0A2R6PA78</accession>
<dbReference type="AlphaFoldDB" id="A0A2R6PA78"/>
<name>A0A2R6PA78_ACTCC</name>
<proteinExistence type="predicted"/>
<dbReference type="PANTHER" id="PTHR48032:SF12">
    <property type="entry name" value="RRM DOMAIN-CONTAINING PROTEIN"/>
    <property type="match status" value="1"/>
</dbReference>
<dbReference type="EMBL" id="NKQK01000027">
    <property type="protein sequence ID" value="PSR87909.1"/>
    <property type="molecule type" value="Genomic_DNA"/>
</dbReference>
<reference evidence="6 7" key="1">
    <citation type="submission" date="2017-07" db="EMBL/GenBank/DDBJ databases">
        <title>An improved, manually edited Actinidia chinensis var. chinensis (kiwifruit) genome highlights the challenges associated with draft genomes and gene prediction in plants.</title>
        <authorList>
            <person name="Pilkington S."/>
            <person name="Crowhurst R."/>
            <person name="Hilario E."/>
            <person name="Nardozza S."/>
            <person name="Fraser L."/>
            <person name="Peng Y."/>
            <person name="Gunaseelan K."/>
            <person name="Simpson R."/>
            <person name="Tahir J."/>
            <person name="Deroles S."/>
            <person name="Templeton K."/>
            <person name="Luo Z."/>
            <person name="Davy M."/>
            <person name="Cheng C."/>
            <person name="Mcneilage M."/>
            <person name="Scaglione D."/>
            <person name="Liu Y."/>
            <person name="Zhang Q."/>
            <person name="Datson P."/>
            <person name="De Silva N."/>
            <person name="Gardiner S."/>
            <person name="Bassett H."/>
            <person name="Chagne D."/>
            <person name="Mccallum J."/>
            <person name="Dzierzon H."/>
            <person name="Deng C."/>
            <person name="Wang Y.-Y."/>
            <person name="Barron N."/>
            <person name="Manako K."/>
            <person name="Bowen J."/>
            <person name="Foster T."/>
            <person name="Erridge Z."/>
            <person name="Tiffin H."/>
            <person name="Waite C."/>
            <person name="Davies K."/>
            <person name="Grierson E."/>
            <person name="Laing W."/>
            <person name="Kirk R."/>
            <person name="Chen X."/>
            <person name="Wood M."/>
            <person name="Montefiori M."/>
            <person name="Brummell D."/>
            <person name="Schwinn K."/>
            <person name="Catanach A."/>
            <person name="Fullerton C."/>
            <person name="Li D."/>
            <person name="Meiyalaghan S."/>
            <person name="Nieuwenhuizen N."/>
            <person name="Read N."/>
            <person name="Prakash R."/>
            <person name="Hunter D."/>
            <person name="Zhang H."/>
            <person name="Mckenzie M."/>
            <person name="Knabel M."/>
            <person name="Harris A."/>
            <person name="Allan A."/>
            <person name="Chen A."/>
            <person name="Janssen B."/>
            <person name="Plunkett B."/>
            <person name="Dwamena C."/>
            <person name="Voogd C."/>
            <person name="Leif D."/>
            <person name="Lafferty D."/>
            <person name="Souleyre E."/>
            <person name="Varkonyi-Gasic E."/>
            <person name="Gambi F."/>
            <person name="Hanley J."/>
            <person name="Yao J.-L."/>
            <person name="Cheung J."/>
            <person name="David K."/>
            <person name="Warren B."/>
            <person name="Marsh K."/>
            <person name="Snowden K."/>
            <person name="Lin-Wang K."/>
            <person name="Brian L."/>
            <person name="Martinez-Sanchez M."/>
            <person name="Wang M."/>
            <person name="Ileperuma N."/>
            <person name="Macnee N."/>
            <person name="Campin R."/>
            <person name="Mcatee P."/>
            <person name="Drummond R."/>
            <person name="Espley R."/>
            <person name="Ireland H."/>
            <person name="Wu R."/>
            <person name="Atkinson R."/>
            <person name="Karunairetnam S."/>
            <person name="Bulley S."/>
            <person name="Chunkath S."/>
            <person name="Hanley Z."/>
            <person name="Storey R."/>
            <person name="Thrimawithana A."/>
            <person name="Thomson S."/>
            <person name="David C."/>
            <person name="Testolin R."/>
        </authorList>
    </citation>
    <scope>NUCLEOTIDE SEQUENCE [LARGE SCALE GENOMIC DNA]</scope>
    <source>
        <strain evidence="7">cv. Red5</strain>
        <tissue evidence="6">Young leaf</tissue>
    </source>
</reference>
<dbReference type="OrthoDB" id="1875751at2759"/>
<dbReference type="GO" id="GO:0003729">
    <property type="term" value="F:mRNA binding"/>
    <property type="evidence" value="ECO:0007669"/>
    <property type="project" value="TreeGrafter"/>
</dbReference>
<dbReference type="GO" id="GO:1990904">
    <property type="term" value="C:ribonucleoprotein complex"/>
    <property type="evidence" value="ECO:0007669"/>
    <property type="project" value="UniProtKB-KW"/>
</dbReference>
<keyword evidence="1" id="KW-0677">Repeat</keyword>